<dbReference type="AlphaFoldDB" id="A0A955RHB3"/>
<name>A0A955RHB3_9BACT</name>
<gene>
    <name evidence="2" type="ORF">KC678_05685</name>
</gene>
<keyword evidence="2" id="KW-0378">Hydrolase</keyword>
<dbReference type="Gene3D" id="3.10.28.10">
    <property type="entry name" value="Homing endonucleases"/>
    <property type="match status" value="2"/>
</dbReference>
<keyword evidence="2" id="KW-0255">Endonuclease</keyword>
<organism evidence="2 3">
    <name type="scientific">Candidatus Dojkabacteria bacterium</name>
    <dbReference type="NCBI Taxonomy" id="2099670"/>
    <lineage>
        <taxon>Bacteria</taxon>
        <taxon>Candidatus Dojkabacteria</taxon>
    </lineage>
</organism>
<protein>
    <submittedName>
        <fullName evidence="2">LAGLIDADG family homing endonuclease</fullName>
    </submittedName>
</protein>
<evidence type="ECO:0000259" key="1">
    <source>
        <dbReference type="PROSITE" id="PS50819"/>
    </source>
</evidence>
<proteinExistence type="predicted"/>
<dbReference type="InterPro" id="IPR004860">
    <property type="entry name" value="LAGLIDADG_dom"/>
</dbReference>
<comment type="caution">
    <text evidence="2">The sequence shown here is derived from an EMBL/GenBank/DDBJ whole genome shotgun (WGS) entry which is preliminary data.</text>
</comment>
<dbReference type="InterPro" id="IPR004042">
    <property type="entry name" value="Intein_endonuc_central"/>
</dbReference>
<dbReference type="InterPro" id="IPR027434">
    <property type="entry name" value="Homing_endonucl"/>
</dbReference>
<evidence type="ECO:0000313" key="2">
    <source>
        <dbReference type="EMBL" id="MCA9381733.1"/>
    </source>
</evidence>
<accession>A0A955RHB3</accession>
<dbReference type="SUPFAM" id="SSF55608">
    <property type="entry name" value="Homing endonucleases"/>
    <property type="match status" value="2"/>
</dbReference>
<dbReference type="Pfam" id="PF14528">
    <property type="entry name" value="LAGLIDADG_3"/>
    <property type="match status" value="1"/>
</dbReference>
<sequence>MKEQVKLLREKGLGINKIAKQLHIANYKVKEYLIELGLHVSSTSNKNGNNRKYFIDDDLFSKIDTEFKAYLLGLLYADGSVDVKKNGFSISLQELDKDILLKIKDGLNTKYPIHYHDSRYSKNHKFTTKVSLCPTNAKVVQDLIKLGCVPNKSDILKFPTSNQVPCELIHHFIRGYFDGDGTVYITNTGYIHFGIISTLEFCTDLLSYLPCDKVKISKENRSNKNVWYFTVAKRKDVKSIYDYLYKDATIYLQRKYDKFKNFYLEKPSTTIIETPEMEMV</sequence>
<reference evidence="2" key="1">
    <citation type="submission" date="2020-04" db="EMBL/GenBank/DDBJ databases">
        <authorList>
            <person name="Zhang T."/>
        </authorList>
    </citation>
    <scope>NUCLEOTIDE SEQUENCE</scope>
    <source>
        <strain evidence="2">HKST-UBA13</strain>
    </source>
</reference>
<dbReference type="Proteomes" id="UP000775877">
    <property type="component" value="Unassembled WGS sequence"/>
</dbReference>
<dbReference type="EMBL" id="JAGQLJ010000172">
    <property type="protein sequence ID" value="MCA9381733.1"/>
    <property type="molecule type" value="Genomic_DNA"/>
</dbReference>
<keyword evidence="2" id="KW-0540">Nuclease</keyword>
<reference evidence="2" key="2">
    <citation type="journal article" date="2021" name="Microbiome">
        <title>Successional dynamics and alternative stable states in a saline activated sludge microbial community over 9 years.</title>
        <authorList>
            <person name="Wang Y."/>
            <person name="Ye J."/>
            <person name="Ju F."/>
            <person name="Liu L."/>
            <person name="Boyd J.A."/>
            <person name="Deng Y."/>
            <person name="Parks D.H."/>
            <person name="Jiang X."/>
            <person name="Yin X."/>
            <person name="Woodcroft B.J."/>
            <person name="Tyson G.W."/>
            <person name="Hugenholtz P."/>
            <person name="Polz M.F."/>
            <person name="Zhang T."/>
        </authorList>
    </citation>
    <scope>NUCLEOTIDE SEQUENCE</scope>
    <source>
        <strain evidence="2">HKST-UBA13</strain>
    </source>
</reference>
<dbReference type="GO" id="GO:0004519">
    <property type="term" value="F:endonuclease activity"/>
    <property type="evidence" value="ECO:0007669"/>
    <property type="project" value="UniProtKB-KW"/>
</dbReference>
<evidence type="ECO:0000313" key="3">
    <source>
        <dbReference type="Proteomes" id="UP000775877"/>
    </source>
</evidence>
<feature type="domain" description="DOD-type homing endonuclease" evidence="1">
    <location>
        <begin position="71"/>
        <end position="183"/>
    </location>
</feature>
<dbReference type="PROSITE" id="PS50819">
    <property type="entry name" value="INTEIN_ENDONUCLEASE"/>
    <property type="match status" value="1"/>
</dbReference>